<protein>
    <recommendedName>
        <fullName evidence="3">DUF3168 domain-containing protein</fullName>
    </recommendedName>
</protein>
<dbReference type="Proteomes" id="UP001174037">
    <property type="component" value="Unassembled WGS sequence"/>
</dbReference>
<dbReference type="Gene3D" id="3.30.2000.30">
    <property type="match status" value="1"/>
</dbReference>
<gene>
    <name evidence="1" type="ORF">P1A27_12595</name>
</gene>
<evidence type="ECO:0008006" key="3">
    <source>
        <dbReference type="Google" id="ProtNLM"/>
    </source>
</evidence>
<dbReference type="RefSeq" id="WP_202808951.1">
    <property type="nucleotide sequence ID" value="NZ_CP068576.1"/>
</dbReference>
<dbReference type="AlphaFoldDB" id="A0AAW7AI20"/>
<reference evidence="1" key="1">
    <citation type="journal article" date="2023" name="Int. J. Mol. Sci.">
        <title>Antibiotic Resistance/Susceptibility Profiles of Staphylococcus equorum Strains from Cheese, and Genome Analysis for Antibiotic Resistance Genes.</title>
        <authorList>
            <person name="Vazquez L."/>
            <person name="Srednik M.E."/>
            <person name="Rodriguez J."/>
            <person name="Florez A.B."/>
            <person name="Mayo B."/>
        </authorList>
    </citation>
    <scope>NUCLEOTIDE SEQUENCE</scope>
    <source>
        <strain evidence="1">5A3I</strain>
    </source>
</reference>
<dbReference type="InterPro" id="IPR053745">
    <property type="entry name" value="Viral_Tail_Comp_sf"/>
</dbReference>
<accession>A0AAW7AI20</accession>
<dbReference type="EMBL" id="JARGCK010000013">
    <property type="protein sequence ID" value="MDK9866776.1"/>
    <property type="molecule type" value="Genomic_DNA"/>
</dbReference>
<evidence type="ECO:0000313" key="1">
    <source>
        <dbReference type="EMBL" id="MDK9866776.1"/>
    </source>
</evidence>
<sequence length="130" mass="15113">MAKQSIKYELFNYLYKAFSELGVPVVRRVDQYTELGYPFIAIEEIQDLVSVQSFDNYGGEPKARIHLWSDADDLQTHDRLYIQIQDILMKTEQLPSYHVSLVSINTNDINDDTTNTHLQHSIIDSEFQTL</sequence>
<proteinExistence type="predicted"/>
<reference evidence="1" key="2">
    <citation type="submission" date="2023-03" db="EMBL/GenBank/DDBJ databases">
        <authorList>
            <person name="Vazquez L."/>
            <person name="Rodriguez J."/>
            <person name="Mayo B."/>
            <person name="Florez A.B."/>
        </authorList>
    </citation>
    <scope>NUCLEOTIDE SEQUENCE</scope>
    <source>
        <strain evidence="1">5A3I</strain>
    </source>
</reference>
<evidence type="ECO:0000313" key="2">
    <source>
        <dbReference type="Proteomes" id="UP001174037"/>
    </source>
</evidence>
<organism evidence="1 2">
    <name type="scientific">Staphylococcus equorum</name>
    <dbReference type="NCBI Taxonomy" id="246432"/>
    <lineage>
        <taxon>Bacteria</taxon>
        <taxon>Bacillati</taxon>
        <taxon>Bacillota</taxon>
        <taxon>Bacilli</taxon>
        <taxon>Bacillales</taxon>
        <taxon>Staphylococcaceae</taxon>
        <taxon>Staphylococcus</taxon>
    </lineage>
</organism>
<name>A0AAW7AI20_9STAP</name>
<comment type="caution">
    <text evidence="1">The sequence shown here is derived from an EMBL/GenBank/DDBJ whole genome shotgun (WGS) entry which is preliminary data.</text>
</comment>